<dbReference type="InterPro" id="IPR029058">
    <property type="entry name" value="AB_hydrolase_fold"/>
</dbReference>
<evidence type="ECO:0000259" key="1">
    <source>
        <dbReference type="Pfam" id="PF00561"/>
    </source>
</evidence>
<dbReference type="SUPFAM" id="SSF53474">
    <property type="entry name" value="alpha/beta-Hydrolases"/>
    <property type="match status" value="1"/>
</dbReference>
<evidence type="ECO:0000313" key="2">
    <source>
        <dbReference type="EMBL" id="OGI63596.1"/>
    </source>
</evidence>
<dbReference type="PANTHER" id="PTHR43194:SF2">
    <property type="entry name" value="PEROXISOMAL MEMBRANE PROTEIN LPX1"/>
    <property type="match status" value="1"/>
</dbReference>
<evidence type="ECO:0000313" key="3">
    <source>
        <dbReference type="Proteomes" id="UP000179076"/>
    </source>
</evidence>
<accession>A0A1F6V2C8</accession>
<feature type="domain" description="AB hydrolase-1" evidence="1">
    <location>
        <begin position="54"/>
        <end position="290"/>
    </location>
</feature>
<protein>
    <recommendedName>
        <fullName evidence="1">AB hydrolase-1 domain-containing protein</fullName>
    </recommendedName>
</protein>
<dbReference type="EMBL" id="MFSP01000151">
    <property type="protein sequence ID" value="OGI63596.1"/>
    <property type="molecule type" value="Genomic_DNA"/>
</dbReference>
<dbReference type="InterPro" id="IPR000073">
    <property type="entry name" value="AB_hydrolase_1"/>
</dbReference>
<dbReference type="Pfam" id="PF00561">
    <property type="entry name" value="Abhydrolase_1"/>
    <property type="match status" value="1"/>
</dbReference>
<dbReference type="AlphaFoldDB" id="A0A1F6V2C8"/>
<dbReference type="Gene3D" id="3.40.50.1820">
    <property type="entry name" value="alpha/beta hydrolase"/>
    <property type="match status" value="1"/>
</dbReference>
<proteinExistence type="predicted"/>
<reference evidence="2 3" key="1">
    <citation type="journal article" date="2016" name="Nat. Commun.">
        <title>Thousands of microbial genomes shed light on interconnected biogeochemical processes in an aquifer system.</title>
        <authorList>
            <person name="Anantharaman K."/>
            <person name="Brown C.T."/>
            <person name="Hug L.A."/>
            <person name="Sharon I."/>
            <person name="Castelle C.J."/>
            <person name="Probst A.J."/>
            <person name="Thomas B.C."/>
            <person name="Singh A."/>
            <person name="Wilkins M.J."/>
            <person name="Karaoz U."/>
            <person name="Brodie E.L."/>
            <person name="Williams K.H."/>
            <person name="Hubbard S.S."/>
            <person name="Banfield J.F."/>
        </authorList>
    </citation>
    <scope>NUCLEOTIDE SEQUENCE [LARGE SCALE GENOMIC DNA]</scope>
</reference>
<name>A0A1F6V2C8_9PROT</name>
<gene>
    <name evidence="2" type="ORF">A2W18_07575</name>
</gene>
<sequence>MGLLSPVEEMEHLKLAMEVAGMPTTELVLPAQQHVRVHTLRLHYLDWGTVGKVPIVFLHGGGINAHTWDLLCVSLRRDHHCLALDQRGHGESDWSAEMDYAFETHQRDIVGFVDLLRLDSFVLVGMSLGGINALLYAAEHSARLRGLVLVDVGPDVRAEGGRRIADFVQQTAEADSLDALVAQALAFNPSRDARLLRRSLRHNFRQRDDGKWVRKNDTRQLQSGGMRERVAQIKNYWSLVPQIACPTLVVRGARSDVFHDEDAEKLARTLPDGRWTRVENAGHSVQGDNPRGLLDALLKFFNEIGLQQ</sequence>
<dbReference type="PRINTS" id="PR00111">
    <property type="entry name" value="ABHYDROLASE"/>
</dbReference>
<dbReference type="PANTHER" id="PTHR43194">
    <property type="entry name" value="HYDROLASE ALPHA/BETA FOLD FAMILY"/>
    <property type="match status" value="1"/>
</dbReference>
<dbReference type="InterPro" id="IPR050228">
    <property type="entry name" value="Carboxylesterase_BioH"/>
</dbReference>
<dbReference type="Proteomes" id="UP000179076">
    <property type="component" value="Unassembled WGS sequence"/>
</dbReference>
<comment type="caution">
    <text evidence="2">The sequence shown here is derived from an EMBL/GenBank/DDBJ whole genome shotgun (WGS) entry which is preliminary data.</text>
</comment>
<organism evidence="2 3">
    <name type="scientific">Candidatus Muproteobacteria bacterium RBG_16_60_9</name>
    <dbReference type="NCBI Taxonomy" id="1817755"/>
    <lineage>
        <taxon>Bacteria</taxon>
        <taxon>Pseudomonadati</taxon>
        <taxon>Pseudomonadota</taxon>
        <taxon>Candidatus Muproteobacteria</taxon>
    </lineage>
</organism>